<dbReference type="Ensembl" id="ENSEBUT00000002306.1">
    <property type="protein sequence ID" value="ENSEBUP00000001962.1"/>
    <property type="gene ID" value="ENSEBUG00000001578.1"/>
</dbReference>
<dbReference type="SUPFAM" id="SSF49265">
    <property type="entry name" value="Fibronectin type III"/>
    <property type="match status" value="1"/>
</dbReference>
<feature type="domain" description="VWFA" evidence="7">
    <location>
        <begin position="121"/>
        <end position="296"/>
    </location>
</feature>
<dbReference type="Gene3D" id="2.60.40.10">
    <property type="entry name" value="Immunoglobulins"/>
    <property type="match status" value="1"/>
</dbReference>
<keyword evidence="6" id="KW-0325">Glycoprotein</keyword>
<dbReference type="InterPro" id="IPR013783">
    <property type="entry name" value="Ig-like_fold"/>
</dbReference>
<dbReference type="PANTHER" id="PTHR24020:SF84">
    <property type="entry name" value="VWFA DOMAIN-CONTAINING PROTEIN"/>
    <property type="match status" value="1"/>
</dbReference>
<name>A0A8C4NEY5_EPTBU</name>
<reference evidence="9" key="2">
    <citation type="submission" date="2025-09" db="UniProtKB">
        <authorList>
            <consortium name="Ensembl"/>
        </authorList>
    </citation>
    <scope>IDENTIFICATION</scope>
</reference>
<feature type="domain" description="Fibronectin type-III" evidence="8">
    <location>
        <begin position="25"/>
        <end position="113"/>
    </location>
</feature>
<proteinExistence type="predicted"/>
<keyword evidence="3" id="KW-0272">Extracellular matrix</keyword>
<evidence type="ECO:0000256" key="5">
    <source>
        <dbReference type="ARBA" id="ARBA00022737"/>
    </source>
</evidence>
<dbReference type="SUPFAM" id="SSF53300">
    <property type="entry name" value="vWA-like"/>
    <property type="match status" value="1"/>
</dbReference>
<dbReference type="GeneTree" id="ENSGT00940000153769"/>
<evidence type="ECO:0000313" key="10">
    <source>
        <dbReference type="Proteomes" id="UP000694388"/>
    </source>
</evidence>
<dbReference type="OMA" id="RWHDNEL"/>
<evidence type="ECO:0000259" key="7">
    <source>
        <dbReference type="PROSITE" id="PS50234"/>
    </source>
</evidence>
<dbReference type="InterPro" id="IPR036465">
    <property type="entry name" value="vWFA_dom_sf"/>
</dbReference>
<dbReference type="Pfam" id="PF00092">
    <property type="entry name" value="VWA"/>
    <property type="match status" value="1"/>
</dbReference>
<dbReference type="Gene3D" id="3.40.50.410">
    <property type="entry name" value="von Willebrand factor, type A domain"/>
    <property type="match status" value="1"/>
</dbReference>
<evidence type="ECO:0000256" key="6">
    <source>
        <dbReference type="ARBA" id="ARBA00023180"/>
    </source>
</evidence>
<dbReference type="InterPro" id="IPR050525">
    <property type="entry name" value="ECM_Assembly_Org"/>
</dbReference>
<dbReference type="PANTHER" id="PTHR24020">
    <property type="entry name" value="COLLAGEN ALPHA"/>
    <property type="match status" value="1"/>
</dbReference>
<protein>
    <submittedName>
        <fullName evidence="9">Uncharacterized protein</fullName>
    </submittedName>
</protein>
<reference evidence="9" key="1">
    <citation type="submission" date="2025-08" db="UniProtKB">
        <authorList>
            <consortium name="Ensembl"/>
        </authorList>
    </citation>
    <scope>IDENTIFICATION</scope>
</reference>
<comment type="subcellular location">
    <subcellularLocation>
        <location evidence="1">Secreted</location>
        <location evidence="1">Extracellular space</location>
        <location evidence="1">Extracellular matrix</location>
    </subcellularLocation>
</comment>
<dbReference type="InterPro" id="IPR003961">
    <property type="entry name" value="FN3_dom"/>
</dbReference>
<dbReference type="FunFam" id="2.60.40.10:FF:000307">
    <property type="entry name" value="collagen alpha-1(VII) chain isoform X1"/>
    <property type="match status" value="1"/>
</dbReference>
<dbReference type="SMART" id="SM00327">
    <property type="entry name" value="VWA"/>
    <property type="match status" value="1"/>
</dbReference>
<evidence type="ECO:0000256" key="1">
    <source>
        <dbReference type="ARBA" id="ARBA00004498"/>
    </source>
</evidence>
<dbReference type="SMART" id="SM00060">
    <property type="entry name" value="FN3"/>
    <property type="match status" value="1"/>
</dbReference>
<dbReference type="InterPro" id="IPR036116">
    <property type="entry name" value="FN3_sf"/>
</dbReference>
<dbReference type="Pfam" id="PF00041">
    <property type="entry name" value="fn3"/>
    <property type="match status" value="1"/>
</dbReference>
<sequence>MFGDTEGPPIETLVFVGERERPIGMVGDLRVVGYNGDSLRLVWDGVPQVTAYRITWRLVDGREEQTRVVRPDVTSYTLDGLREAAVYQLLVSALVGDNEGRPVTITARTQDPSACPEAQADLVFLVDGSSSVNVENFRLVKDFLSRVISYLPHIGADGTQVAVIQYSDQPMSEVQLNRYRDQSLLLQAVQAIPFRGGGTLTGHAIQYVLHMIFQSSAGTRPGVPRILVVLTDGQSLDSVERPAQEASASGLTVYAVGVGEANRNELQQIARDPRRVFYANSFEDLIHLEANLSQGICQVAKPVKPEVSKHNAFFKVI</sequence>
<dbReference type="InterPro" id="IPR002035">
    <property type="entry name" value="VWF_A"/>
</dbReference>
<keyword evidence="5" id="KW-0677">Repeat</keyword>
<evidence type="ECO:0000256" key="2">
    <source>
        <dbReference type="ARBA" id="ARBA00022525"/>
    </source>
</evidence>
<keyword evidence="4" id="KW-0732">Signal</keyword>
<evidence type="ECO:0000256" key="3">
    <source>
        <dbReference type="ARBA" id="ARBA00022530"/>
    </source>
</evidence>
<dbReference type="CDD" id="cd01472">
    <property type="entry name" value="vWA_collagen"/>
    <property type="match status" value="1"/>
</dbReference>
<dbReference type="AlphaFoldDB" id="A0A8C4NEY5"/>
<evidence type="ECO:0000313" key="9">
    <source>
        <dbReference type="Ensembl" id="ENSEBUP00000001962.1"/>
    </source>
</evidence>
<dbReference type="PRINTS" id="PR00453">
    <property type="entry name" value="VWFADOMAIN"/>
</dbReference>
<keyword evidence="10" id="KW-1185">Reference proteome</keyword>
<dbReference type="CDD" id="cd00063">
    <property type="entry name" value="FN3"/>
    <property type="match status" value="1"/>
</dbReference>
<dbReference type="FunFam" id="3.40.50.410:FF:000004">
    <property type="entry name" value="collagen alpha-6(VI) chain"/>
    <property type="match status" value="1"/>
</dbReference>
<dbReference type="Proteomes" id="UP000694388">
    <property type="component" value="Unplaced"/>
</dbReference>
<evidence type="ECO:0000259" key="8">
    <source>
        <dbReference type="PROSITE" id="PS50853"/>
    </source>
</evidence>
<dbReference type="PROSITE" id="PS50853">
    <property type="entry name" value="FN3"/>
    <property type="match status" value="1"/>
</dbReference>
<dbReference type="PROSITE" id="PS50234">
    <property type="entry name" value="VWFA"/>
    <property type="match status" value="1"/>
</dbReference>
<accession>A0A8C4NEY5</accession>
<evidence type="ECO:0000256" key="4">
    <source>
        <dbReference type="ARBA" id="ARBA00022729"/>
    </source>
</evidence>
<organism evidence="9 10">
    <name type="scientific">Eptatretus burgeri</name>
    <name type="common">Inshore hagfish</name>
    <dbReference type="NCBI Taxonomy" id="7764"/>
    <lineage>
        <taxon>Eukaryota</taxon>
        <taxon>Metazoa</taxon>
        <taxon>Chordata</taxon>
        <taxon>Craniata</taxon>
        <taxon>Vertebrata</taxon>
        <taxon>Cyclostomata</taxon>
        <taxon>Myxini</taxon>
        <taxon>Myxiniformes</taxon>
        <taxon>Myxinidae</taxon>
        <taxon>Eptatretinae</taxon>
        <taxon>Eptatretus</taxon>
    </lineage>
</organism>
<keyword evidence="2" id="KW-0964">Secreted</keyword>